<evidence type="ECO:0000256" key="6">
    <source>
        <dbReference type="ARBA" id="ARBA00022574"/>
    </source>
</evidence>
<evidence type="ECO:0000259" key="17">
    <source>
        <dbReference type="PROSITE" id="PS50022"/>
    </source>
</evidence>
<dbReference type="GO" id="GO:0032040">
    <property type="term" value="C:small-subunit processome"/>
    <property type="evidence" value="ECO:0007669"/>
    <property type="project" value="TreeGrafter"/>
</dbReference>
<comment type="similarity">
    <text evidence="13">Belongs to the WD repeat UTP18 family.</text>
</comment>
<accession>A0A814H813</accession>
<feature type="domain" description="Laminin G" evidence="18">
    <location>
        <begin position="443"/>
        <end position="645"/>
    </location>
</feature>
<dbReference type="InterPro" id="IPR008979">
    <property type="entry name" value="Galactose-bd-like_sf"/>
</dbReference>
<comment type="subcellular location">
    <subcellularLocation>
        <location evidence="1">Membrane</location>
    </subcellularLocation>
    <subcellularLocation>
        <location evidence="2">Nucleus</location>
        <location evidence="2">Nucleolus</location>
    </subcellularLocation>
</comment>
<evidence type="ECO:0000313" key="20">
    <source>
        <dbReference type="EMBL" id="CAF1006210.1"/>
    </source>
</evidence>
<evidence type="ECO:0000256" key="3">
    <source>
        <dbReference type="ARBA" id="ARBA00010241"/>
    </source>
</evidence>
<dbReference type="Gene3D" id="2.60.120.1000">
    <property type="match status" value="1"/>
</dbReference>
<evidence type="ECO:0000256" key="11">
    <source>
        <dbReference type="ARBA" id="ARBA00023157"/>
    </source>
</evidence>
<dbReference type="SMART" id="SM00181">
    <property type="entry name" value="EGF"/>
    <property type="match status" value="2"/>
</dbReference>
<evidence type="ECO:0008006" key="22">
    <source>
        <dbReference type="Google" id="ProtNLM"/>
    </source>
</evidence>
<dbReference type="SMART" id="SM00320">
    <property type="entry name" value="WD40"/>
    <property type="match status" value="5"/>
</dbReference>
<feature type="domain" description="F5/8 type C" evidence="17">
    <location>
        <begin position="100"/>
        <end position="246"/>
    </location>
</feature>
<feature type="region of interest" description="Disordered" evidence="15">
    <location>
        <begin position="1"/>
        <end position="30"/>
    </location>
</feature>
<dbReference type="InterPro" id="IPR036322">
    <property type="entry name" value="WD40_repeat_dom_sf"/>
</dbReference>
<comment type="similarity">
    <text evidence="3">Belongs to the neurexin family.</text>
</comment>
<evidence type="ECO:0000256" key="16">
    <source>
        <dbReference type="SAM" id="Phobius"/>
    </source>
</evidence>
<dbReference type="Pfam" id="PF00754">
    <property type="entry name" value="F5_F8_type_C"/>
    <property type="match status" value="1"/>
</dbReference>
<comment type="caution">
    <text evidence="20">The sequence shown here is derived from an EMBL/GenBank/DDBJ whole genome shotgun (WGS) entry which is preliminary data.</text>
</comment>
<name>A0A814H813_9BILA</name>
<keyword evidence="8" id="KW-0677">Repeat</keyword>
<evidence type="ECO:0000256" key="9">
    <source>
        <dbReference type="ARBA" id="ARBA00022989"/>
    </source>
</evidence>
<evidence type="ECO:0000256" key="10">
    <source>
        <dbReference type="ARBA" id="ARBA00023136"/>
    </source>
</evidence>
<dbReference type="SUPFAM" id="SSF49899">
    <property type="entry name" value="Concanavalin A-like lectins/glucanases"/>
    <property type="match status" value="4"/>
</dbReference>
<dbReference type="Proteomes" id="UP000663864">
    <property type="component" value="Unassembled WGS sequence"/>
</dbReference>
<dbReference type="CDD" id="cd00057">
    <property type="entry name" value="FA58C"/>
    <property type="match status" value="1"/>
</dbReference>
<dbReference type="SUPFAM" id="SSF49785">
    <property type="entry name" value="Galactose-binding domain-like"/>
    <property type="match status" value="1"/>
</dbReference>
<dbReference type="PANTHER" id="PTHR18359:SF0">
    <property type="entry name" value="U3 SMALL NUCLEOLAR RNA-ASSOCIATED PROTEIN 18 HOMOLOG"/>
    <property type="match status" value="1"/>
</dbReference>
<feature type="domain" description="Laminin G" evidence="18">
    <location>
        <begin position="904"/>
        <end position="1076"/>
    </location>
</feature>
<evidence type="ECO:0000256" key="5">
    <source>
        <dbReference type="ARBA" id="ARBA00022552"/>
    </source>
</evidence>
<dbReference type="InterPro" id="IPR013320">
    <property type="entry name" value="ConA-like_dom_sf"/>
</dbReference>
<dbReference type="PROSITE" id="PS50026">
    <property type="entry name" value="EGF_3"/>
    <property type="match status" value="2"/>
</dbReference>
<keyword evidence="5" id="KW-0698">rRNA processing</keyword>
<dbReference type="InterPro" id="IPR045161">
    <property type="entry name" value="Utp18"/>
</dbReference>
<evidence type="ECO:0000313" key="21">
    <source>
        <dbReference type="Proteomes" id="UP000663864"/>
    </source>
</evidence>
<feature type="domain" description="EGF-like" evidence="19">
    <location>
        <begin position="1077"/>
        <end position="1113"/>
    </location>
</feature>
<keyword evidence="12" id="KW-0539">Nucleus</keyword>
<dbReference type="SMART" id="SM00282">
    <property type="entry name" value="LamG"/>
    <property type="match status" value="4"/>
</dbReference>
<feature type="domain" description="EGF-like" evidence="19">
    <location>
        <begin position="647"/>
        <end position="684"/>
    </location>
</feature>
<dbReference type="EMBL" id="CAJNOT010000511">
    <property type="protein sequence ID" value="CAF1006210.1"/>
    <property type="molecule type" value="Genomic_DNA"/>
</dbReference>
<evidence type="ECO:0000256" key="7">
    <source>
        <dbReference type="ARBA" id="ARBA00022692"/>
    </source>
</evidence>
<proteinExistence type="inferred from homology"/>
<keyword evidence="9 16" id="KW-1133">Transmembrane helix</keyword>
<feature type="transmembrane region" description="Helical" evidence="16">
    <location>
        <begin position="1343"/>
        <end position="1365"/>
    </location>
</feature>
<dbReference type="PROSITE" id="PS01285">
    <property type="entry name" value="FA58C_1"/>
    <property type="match status" value="1"/>
</dbReference>
<keyword evidence="6" id="KW-0853">WD repeat</keyword>
<dbReference type="CDD" id="cd00110">
    <property type="entry name" value="LamG"/>
    <property type="match status" value="4"/>
</dbReference>
<dbReference type="FunFam" id="2.10.25.10:FF:000015">
    <property type="entry name" value="neurexin-1 isoform X1"/>
    <property type="match status" value="1"/>
</dbReference>
<dbReference type="Gene3D" id="2.60.120.200">
    <property type="match status" value="4"/>
</dbReference>
<dbReference type="GO" id="GO:0016020">
    <property type="term" value="C:membrane"/>
    <property type="evidence" value="ECO:0007669"/>
    <property type="project" value="UniProtKB-SubCell"/>
</dbReference>
<dbReference type="InterPro" id="IPR015943">
    <property type="entry name" value="WD40/YVTN_repeat-like_dom_sf"/>
</dbReference>
<evidence type="ECO:0000256" key="13">
    <source>
        <dbReference type="ARBA" id="ARBA00025767"/>
    </source>
</evidence>
<protein>
    <recommendedName>
        <fullName evidence="22">Neurexin-4</fullName>
    </recommendedName>
</protein>
<keyword evidence="4 14" id="KW-0245">EGF-like domain</keyword>
<evidence type="ECO:0000256" key="2">
    <source>
        <dbReference type="ARBA" id="ARBA00004604"/>
    </source>
</evidence>
<feature type="domain" description="Laminin G" evidence="18">
    <location>
        <begin position="250"/>
        <end position="441"/>
    </location>
</feature>
<evidence type="ECO:0000256" key="15">
    <source>
        <dbReference type="SAM" id="MobiDB-lite"/>
    </source>
</evidence>
<keyword evidence="7 16" id="KW-0812">Transmembrane</keyword>
<keyword evidence="11" id="KW-1015">Disulfide bond</keyword>
<dbReference type="GO" id="GO:0034388">
    <property type="term" value="C:Pwp2p-containing subcomplex of 90S preribosome"/>
    <property type="evidence" value="ECO:0007669"/>
    <property type="project" value="TreeGrafter"/>
</dbReference>
<dbReference type="SUPFAM" id="SSF50978">
    <property type="entry name" value="WD40 repeat-like"/>
    <property type="match status" value="1"/>
</dbReference>
<feature type="domain" description="Laminin G" evidence="18">
    <location>
        <begin position="1117"/>
        <end position="1304"/>
    </location>
</feature>
<dbReference type="InterPro" id="IPR000742">
    <property type="entry name" value="EGF"/>
</dbReference>
<dbReference type="FunFam" id="2.60.120.260:FF:000016">
    <property type="entry name" value="Contactin-associated protein-like 4 isoform 1"/>
    <property type="match status" value="1"/>
</dbReference>
<dbReference type="InterPro" id="IPR001680">
    <property type="entry name" value="WD40_rpt"/>
</dbReference>
<evidence type="ECO:0000256" key="8">
    <source>
        <dbReference type="ARBA" id="ARBA00022737"/>
    </source>
</evidence>
<comment type="caution">
    <text evidence="14">Lacks conserved residue(s) required for the propagation of feature annotation.</text>
</comment>
<dbReference type="InterPro" id="IPR000421">
    <property type="entry name" value="FA58C"/>
</dbReference>
<evidence type="ECO:0000256" key="1">
    <source>
        <dbReference type="ARBA" id="ARBA00004370"/>
    </source>
</evidence>
<dbReference type="PROSITE" id="PS50025">
    <property type="entry name" value="LAM_G_DOMAIN"/>
    <property type="match status" value="4"/>
</dbReference>
<evidence type="ECO:0000256" key="12">
    <source>
        <dbReference type="ARBA" id="ARBA00023242"/>
    </source>
</evidence>
<dbReference type="Pfam" id="PF02210">
    <property type="entry name" value="Laminin_G_2"/>
    <property type="match status" value="4"/>
</dbReference>
<evidence type="ECO:0000259" key="19">
    <source>
        <dbReference type="PROSITE" id="PS50026"/>
    </source>
</evidence>
<dbReference type="GO" id="GO:0006364">
    <property type="term" value="P:rRNA processing"/>
    <property type="evidence" value="ECO:0007669"/>
    <property type="project" value="UniProtKB-KW"/>
</dbReference>
<evidence type="ECO:0000256" key="14">
    <source>
        <dbReference type="PROSITE-ProRule" id="PRU00076"/>
    </source>
</evidence>
<reference evidence="20" key="1">
    <citation type="submission" date="2021-02" db="EMBL/GenBank/DDBJ databases">
        <authorList>
            <person name="Nowell W R."/>
        </authorList>
    </citation>
    <scope>NUCLEOTIDE SEQUENCE</scope>
</reference>
<dbReference type="PROSITE" id="PS50022">
    <property type="entry name" value="FA58C_3"/>
    <property type="match status" value="1"/>
</dbReference>
<gene>
    <name evidence="20" type="ORF">ZHD862_LOCUS12793</name>
</gene>
<dbReference type="SMART" id="SM00231">
    <property type="entry name" value="FA58C"/>
    <property type="match status" value="1"/>
</dbReference>
<dbReference type="InterPro" id="IPR001791">
    <property type="entry name" value="Laminin_G"/>
</dbReference>
<sequence>MGRSPPDLSFEDYQPQYSRGGTEDPSSRIPPSHHNFIKLSINATEWNFPVAWATDWLSQQILEIQTMLIISSIELFSFSVFLHCISIINSLTSADIYSPCKKPPTLGVESGRIPNSAFFASSFVEGREPYTARLNGRYAWRPAYMDADQYLYVDLGSRYYVTGVATQGRRAAKEYVTIFNLMYSDNGHNWFYYTTEDKIIVNFVGNKNDDTIVRNNLSDPVITRYIRFNPRQWNNFISMRVEVYGCPFTSSSFNFDGQTIAYYDATFIPLHNKQDELRLRFKTNYPHGLLFYAKGTQNNDYLSVELRNGSIFIGIDLGSIPERSGATIIQAGSVLDDYQWHDLAIIRYMRNISVKIDQTIVRKESQSAFNGLDLDGKLYVGGAPNHMERGINVRPNFQGCLENVLYVSPSTNSILDILQNLQRQNPFYGLEQGRVGSGAMCEDDSMNMHPYTFKTFDSYLEIFRKPGSTSIDISFQMRTFEPNGILFYTNLSEPRHLMVGINDVPDQDFLRLFLDEGQLACTLQLDGNKRTVRHRRDNLNDGQWHEISLLLTQYRFNITVDYEPELSFTRNNLSTTDRFTFSSNGDQINRETTMNGFVGCIRQLVMSGIQILPRDLTSNLTILRSGDNRPRTGTVINHGVLVDACEMFDRCTPNPCRHGGICHQTWTRFRCDCSKTGYSGAVCHISDNPLSCLDFKLNRMKIDEIIPERLTIIDIDGSGPLSPFPVVCRYGGKSEILNVTEIGHYHELESYVSSGYQLPNSIYSQTINYRVPLAQVFAVIDRSYVCKQYIEYTCFNSRLLNYPNPPFGWWIGRTNQTMDYWGGSELGTGKCSCGLDMTCANPNLFCNCDSQFNAELKDAGYLTRKEFLPVLRVEFGDTGPASSSQYGRYQVGRLQCEGDLLYDNTITFRKADAIITVSPFEAKVAGDIRFQFKTGFDSATFGSAIIVQNIGYDDGDLIEIRLQAPREIAFRYSVGRGTNIVTIRSPYDFNDNEWHTVQVEINRQEARLTVDSLSAANPEDQTTFRHIRLTSNLTIGASVRNRNGFVGCIRAFQVNGELIDLKSQALRGMYGISPGCIGKCQSNPCLNGGRCNERWSTYDCDCTFTPFRGPICSTEIGTRLEANTMIKYTFPTEGVTATEEETIRVLFTTYKKQGILMQLKSDKTDEKGMVDYFTLEMNNNGGVRVKFNYGFDTFEYNVPYDLTNGQDHEIIVTRRDYGKRIIISVDNYEPYIDVFPQTQQIDMQFDSPRVMYIGRNETTPPEQGFSGCIARLQFNRIFPLKYAFLEERDPNITWTGGNIREWPCGTEPVKYPPEPVEIPPDRGFTILVLPRPVYTQNIYARNLGIIGGIIGFAAIFIAIGLGLCYHKSRKSGHYKTKEDEGADQAIDADTAIIRGDPRHPDLTEAKECIPKMVSLLENIDTINDDNADDSDAPIEVRTKTSKVEKKKKKTKTKRRIQYTLATEEDNDPNNKRLDEESALTHVVFGDDDDYLDELTSKTTTDKQTTKIKTTKVTVESKKPAWIDSEEVTEEIVREPNFNQICPRKRRKITTGEYETKLKFEYERVMGRPSWAEKLLNKKTDADDSDEELFRRTGNYLTKSTVLRAGTIDCLRCADFKHDVAHSKLLRSVEFHPTARILLTAGRSQYLNLYQVDGKKNERIQSLFFERFSIDTAHFSRDGNQVIVTGDRNFFKVYDMIEGKIMQIPMMRGFEERLGRFELSPDGSLIIFINRNGQLHFVSTKSKELIDSTQLSGNINSVTFRHDSELMFASGDEGIVTVFDIRRRAAIHRFVDDGSYSTTSMCVSPNQQYFITGQKSGIVNVYSYDDVFKNHDPKPIKYLKNLTTPIQNVKINSSSELLAINSYHLSRAVRLVHMPTLTVYDNFPEFHDKKIQIVNSLDFSPNSGFLTLGNNNGKVLLYRLKHYSTY</sequence>
<dbReference type="Gene3D" id="2.10.25.10">
    <property type="entry name" value="Laminin"/>
    <property type="match status" value="2"/>
</dbReference>
<keyword evidence="10 16" id="KW-0472">Membrane</keyword>
<evidence type="ECO:0000256" key="4">
    <source>
        <dbReference type="ARBA" id="ARBA00022536"/>
    </source>
</evidence>
<dbReference type="PROSITE" id="PS01286">
    <property type="entry name" value="FA58C_2"/>
    <property type="match status" value="1"/>
</dbReference>
<dbReference type="CDD" id="cd00054">
    <property type="entry name" value="EGF_CA"/>
    <property type="match status" value="2"/>
</dbReference>
<dbReference type="Pfam" id="PF00008">
    <property type="entry name" value="EGF"/>
    <property type="match status" value="1"/>
</dbReference>
<evidence type="ECO:0000259" key="18">
    <source>
        <dbReference type="PROSITE" id="PS50025"/>
    </source>
</evidence>
<dbReference type="Gene3D" id="2.130.10.10">
    <property type="entry name" value="YVTN repeat-like/Quinoprotein amine dehydrogenase"/>
    <property type="match status" value="1"/>
</dbReference>
<dbReference type="PANTHER" id="PTHR18359">
    <property type="entry name" value="WD-REPEAT PROTEIN-RELATED"/>
    <property type="match status" value="1"/>
</dbReference>
<dbReference type="Gene3D" id="2.60.120.260">
    <property type="entry name" value="Galactose-binding domain-like"/>
    <property type="match status" value="1"/>
</dbReference>
<organism evidence="20 21">
    <name type="scientific">Rotaria sordida</name>
    <dbReference type="NCBI Taxonomy" id="392033"/>
    <lineage>
        <taxon>Eukaryota</taxon>
        <taxon>Metazoa</taxon>
        <taxon>Spiralia</taxon>
        <taxon>Gnathifera</taxon>
        <taxon>Rotifera</taxon>
        <taxon>Eurotatoria</taxon>
        <taxon>Bdelloidea</taxon>
        <taxon>Philodinida</taxon>
        <taxon>Philodinidae</taxon>
        <taxon>Rotaria</taxon>
    </lineage>
</organism>